<evidence type="ECO:0000313" key="6">
    <source>
        <dbReference type="EMBL" id="PWF26974.1"/>
    </source>
</evidence>
<proteinExistence type="predicted"/>
<dbReference type="SUPFAM" id="SSF47413">
    <property type="entry name" value="lambda repressor-like DNA-binding domains"/>
    <property type="match status" value="1"/>
</dbReference>
<dbReference type="InterPro" id="IPR010982">
    <property type="entry name" value="Lambda_DNA-bd_dom_sf"/>
</dbReference>
<dbReference type="InterPro" id="IPR000843">
    <property type="entry name" value="HTH_LacI"/>
</dbReference>
<keyword evidence="3" id="KW-0238">DNA-binding</keyword>
<evidence type="ECO:0000256" key="1">
    <source>
        <dbReference type="ARBA" id="ARBA00022491"/>
    </source>
</evidence>
<feature type="domain" description="HTH lacI-type" evidence="5">
    <location>
        <begin position="14"/>
        <end position="70"/>
    </location>
</feature>
<keyword evidence="1" id="KW-0678">Repressor</keyword>
<keyword evidence="4" id="KW-0804">Transcription</keyword>
<protein>
    <submittedName>
        <fullName evidence="6">LacI family transcriptional regulator</fullName>
    </submittedName>
</protein>
<dbReference type="Pfam" id="PF00356">
    <property type="entry name" value="LacI"/>
    <property type="match status" value="1"/>
</dbReference>
<evidence type="ECO:0000256" key="2">
    <source>
        <dbReference type="ARBA" id="ARBA00023015"/>
    </source>
</evidence>
<organism evidence="6 7">
    <name type="scientific">Ancrocorticia populi</name>
    <dbReference type="NCBI Taxonomy" id="2175228"/>
    <lineage>
        <taxon>Bacteria</taxon>
        <taxon>Bacillati</taxon>
        <taxon>Actinomycetota</taxon>
        <taxon>Actinomycetes</taxon>
        <taxon>Actinomycetales</taxon>
        <taxon>Actinomycetaceae</taxon>
        <taxon>Ancrocorticia</taxon>
    </lineage>
</organism>
<dbReference type="Pfam" id="PF13377">
    <property type="entry name" value="Peripla_BP_3"/>
    <property type="match status" value="1"/>
</dbReference>
<dbReference type="InterPro" id="IPR046335">
    <property type="entry name" value="LacI/GalR-like_sensor"/>
</dbReference>
<dbReference type="InterPro" id="IPR028082">
    <property type="entry name" value="Peripla_BP_I"/>
</dbReference>
<dbReference type="PANTHER" id="PTHR30146">
    <property type="entry name" value="LACI-RELATED TRANSCRIPTIONAL REPRESSOR"/>
    <property type="match status" value="1"/>
</dbReference>
<evidence type="ECO:0000256" key="4">
    <source>
        <dbReference type="ARBA" id="ARBA00023163"/>
    </source>
</evidence>
<dbReference type="PROSITE" id="PS50932">
    <property type="entry name" value="HTH_LACI_2"/>
    <property type="match status" value="1"/>
</dbReference>
<evidence type="ECO:0000259" key="5">
    <source>
        <dbReference type="PROSITE" id="PS50932"/>
    </source>
</evidence>
<dbReference type="SUPFAM" id="SSF53822">
    <property type="entry name" value="Periplasmic binding protein-like I"/>
    <property type="match status" value="1"/>
</dbReference>
<dbReference type="GO" id="GO:0003700">
    <property type="term" value="F:DNA-binding transcription factor activity"/>
    <property type="evidence" value="ECO:0007669"/>
    <property type="project" value="TreeGrafter"/>
</dbReference>
<keyword evidence="7" id="KW-1185">Reference proteome</keyword>
<comment type="caution">
    <text evidence="6">The sequence shown here is derived from an EMBL/GenBank/DDBJ whole genome shotgun (WGS) entry which is preliminary data.</text>
</comment>
<sequence length="351" mass="38372">MIREDWEINVAKRVTLADIACHTGLSAATVSMALNERPESRIPERTAERVRTAAAELGYTPDVNARGLRTGRTDAIGFVSDEVTLTRYASAMIRGLLDESARRGFAVMMAEAETDSAKQDRAVKALLERRIDGLIFGQMRAHQIELPSLDIRVPIVLINGTAPGMPAVLPDEYQAGRDAANYLIQHGHKKIAMIGRSSDHQDPTFSATIPERMRGIDDVLEGAGLSLTQEVYGSGWEPEFGYEGTLRILDSSEITGLIAANDRVAFGALQAAQVRGLSVPDDLSIMSFDDELLATYVHPQLTTMRLPYQEMGEIGMQLLADAITNRTALEPETVLVPMPLVERESVRQIAG</sequence>
<dbReference type="SMART" id="SM00354">
    <property type="entry name" value="HTH_LACI"/>
    <property type="match status" value="1"/>
</dbReference>
<dbReference type="Gene3D" id="1.10.260.40">
    <property type="entry name" value="lambda repressor-like DNA-binding domains"/>
    <property type="match status" value="1"/>
</dbReference>
<dbReference type="Gene3D" id="3.40.50.2300">
    <property type="match status" value="2"/>
</dbReference>
<dbReference type="GO" id="GO:0000976">
    <property type="term" value="F:transcription cis-regulatory region binding"/>
    <property type="evidence" value="ECO:0007669"/>
    <property type="project" value="TreeGrafter"/>
</dbReference>
<reference evidence="7" key="1">
    <citation type="submission" date="2018-05" db="EMBL/GenBank/DDBJ databases">
        <authorList>
            <person name="Li Y."/>
        </authorList>
    </citation>
    <scope>NUCLEOTIDE SEQUENCE [LARGE SCALE GENOMIC DNA]</scope>
    <source>
        <strain evidence="7">sk1b4</strain>
    </source>
</reference>
<dbReference type="PANTHER" id="PTHR30146:SF148">
    <property type="entry name" value="HTH-TYPE TRANSCRIPTIONAL REPRESSOR PURR-RELATED"/>
    <property type="match status" value="1"/>
</dbReference>
<dbReference type="OrthoDB" id="9798934at2"/>
<dbReference type="CDD" id="cd01392">
    <property type="entry name" value="HTH_LacI"/>
    <property type="match status" value="1"/>
</dbReference>
<name>A0A2V1KDD6_9ACTO</name>
<dbReference type="CDD" id="cd06288">
    <property type="entry name" value="PBP1_sucrose_transcription_regulator"/>
    <property type="match status" value="1"/>
</dbReference>
<dbReference type="AlphaFoldDB" id="A0A2V1KDD6"/>
<dbReference type="EMBL" id="QETB01000001">
    <property type="protein sequence ID" value="PWF26974.1"/>
    <property type="molecule type" value="Genomic_DNA"/>
</dbReference>
<evidence type="ECO:0000313" key="7">
    <source>
        <dbReference type="Proteomes" id="UP000245283"/>
    </source>
</evidence>
<evidence type="ECO:0000256" key="3">
    <source>
        <dbReference type="ARBA" id="ARBA00023125"/>
    </source>
</evidence>
<keyword evidence="2" id="KW-0805">Transcription regulation</keyword>
<dbReference type="Proteomes" id="UP000245283">
    <property type="component" value="Unassembled WGS sequence"/>
</dbReference>
<gene>
    <name evidence="6" type="ORF">DD236_00730</name>
</gene>
<accession>A0A2V1KDD6</accession>